<evidence type="ECO:0000259" key="2">
    <source>
        <dbReference type="Pfam" id="PF02371"/>
    </source>
</evidence>
<dbReference type="InterPro" id="IPR003346">
    <property type="entry name" value="Transposase_20"/>
</dbReference>
<dbReference type="Pfam" id="PF01548">
    <property type="entry name" value="DEDD_Tnp_IS110"/>
    <property type="match status" value="1"/>
</dbReference>
<dbReference type="InterPro" id="IPR002525">
    <property type="entry name" value="Transp_IS110-like_N"/>
</dbReference>
<gene>
    <name evidence="3" type="ORF">RM764_10400</name>
</gene>
<accession>A0ABU2TRD1</accession>
<evidence type="ECO:0000259" key="1">
    <source>
        <dbReference type="Pfam" id="PF01548"/>
    </source>
</evidence>
<dbReference type="EMBL" id="JAVREY010000008">
    <property type="protein sequence ID" value="MDT0463422.1"/>
    <property type="molecule type" value="Genomic_DNA"/>
</dbReference>
<reference evidence="4" key="1">
    <citation type="submission" date="2023-07" db="EMBL/GenBank/DDBJ databases">
        <title>30 novel species of actinomycetes from the DSMZ collection.</title>
        <authorList>
            <person name="Nouioui I."/>
        </authorList>
    </citation>
    <scope>NUCLEOTIDE SEQUENCE [LARGE SCALE GENOMIC DNA]</scope>
    <source>
        <strain evidence="4">DSM 41699</strain>
    </source>
</reference>
<evidence type="ECO:0000313" key="4">
    <source>
        <dbReference type="Proteomes" id="UP001183809"/>
    </source>
</evidence>
<feature type="domain" description="Transposase IS116/IS110/IS902 C-terminal" evidence="2">
    <location>
        <begin position="249"/>
        <end position="334"/>
    </location>
</feature>
<protein>
    <submittedName>
        <fullName evidence="3">IS110 family transposase</fullName>
    </submittedName>
</protein>
<name>A0ABU2TRD1_9ACTN</name>
<dbReference type="Pfam" id="PF02371">
    <property type="entry name" value="Transposase_20"/>
    <property type="match status" value="1"/>
</dbReference>
<dbReference type="PANTHER" id="PTHR33055">
    <property type="entry name" value="TRANSPOSASE FOR INSERTION SEQUENCE ELEMENT IS1111A"/>
    <property type="match status" value="1"/>
</dbReference>
<proteinExistence type="predicted"/>
<sequence>MERIVERPAGLDVHKDVVVAEVHLPGGAVEQGSFATTTPGLLVLRDWLVGHGVTRVGIESTGVYWKCVYYMLEDDMEVWLLNARHMRNIPGRKTDVADASWICQLIEFGLVRPSFVPPKPIRELRNLTRYRKAQIEERTRETQRLDKILQDAGVKLSSVASDVLGKSGRAMLRALVDGTTDPEVLADLAIGRLRAKLPALREALTSRFSGHHALLVAAVLSKLDFLDELIGRLSAEIEEAVAPFARQVELLDTVPGIDLRTAQGLLAEFGADMSVFGTASRFASWAAVCPGNHESAGRKRSGRSRKGPRWLAIYLHDAAMGAIRTKNTYLAAQYSRLRPRLGHAKALVATEHSILVSIFHMLTRDQAYHDLGGDYFQRRNDPARQARRLIGQLEALGYHVQAEPAPATP</sequence>
<dbReference type="PANTHER" id="PTHR33055:SF15">
    <property type="entry name" value="TRANSPOSASE-RELATED"/>
    <property type="match status" value="1"/>
</dbReference>
<keyword evidence="4" id="KW-1185">Reference proteome</keyword>
<dbReference type="RefSeq" id="WP_311694290.1">
    <property type="nucleotide sequence ID" value="NZ_JAVREY010000008.1"/>
</dbReference>
<organism evidence="3 4">
    <name type="scientific">Streptomyces gibsoniae</name>
    <dbReference type="NCBI Taxonomy" id="3075529"/>
    <lineage>
        <taxon>Bacteria</taxon>
        <taxon>Bacillati</taxon>
        <taxon>Actinomycetota</taxon>
        <taxon>Actinomycetes</taxon>
        <taxon>Kitasatosporales</taxon>
        <taxon>Streptomycetaceae</taxon>
        <taxon>Streptomyces</taxon>
    </lineage>
</organism>
<feature type="domain" description="Transposase IS110-like N-terminal" evidence="1">
    <location>
        <begin position="9"/>
        <end position="151"/>
    </location>
</feature>
<evidence type="ECO:0000313" key="3">
    <source>
        <dbReference type="EMBL" id="MDT0463422.1"/>
    </source>
</evidence>
<dbReference type="NCBIfam" id="NF033542">
    <property type="entry name" value="transpos_IS110"/>
    <property type="match status" value="1"/>
</dbReference>
<dbReference type="InterPro" id="IPR047650">
    <property type="entry name" value="Transpos_IS110"/>
</dbReference>
<dbReference type="Proteomes" id="UP001183809">
    <property type="component" value="Unassembled WGS sequence"/>
</dbReference>
<comment type="caution">
    <text evidence="3">The sequence shown here is derived from an EMBL/GenBank/DDBJ whole genome shotgun (WGS) entry which is preliminary data.</text>
</comment>